<sequence>MVSAAGLIMSSALGAVTRRMQVQLIGKSFPASWSRVPGYAYSIGFFVGGYLISDYYIDKSRELLNRRLQVLREQRAQDDIFHELDTQVDNRFTSQKRVGLLSSYFDKYGQPYK</sequence>
<gene>
    <name evidence="2" type="ORF">HYPBUDRAFT_152615</name>
</gene>
<dbReference type="AlphaFoldDB" id="A0A1E4RKT9"/>
<keyword evidence="1" id="KW-1133">Transmembrane helix</keyword>
<organism evidence="2 3">
    <name type="scientific">Hyphopichia burtonii NRRL Y-1933</name>
    <dbReference type="NCBI Taxonomy" id="984485"/>
    <lineage>
        <taxon>Eukaryota</taxon>
        <taxon>Fungi</taxon>
        <taxon>Dikarya</taxon>
        <taxon>Ascomycota</taxon>
        <taxon>Saccharomycotina</taxon>
        <taxon>Pichiomycetes</taxon>
        <taxon>Debaryomycetaceae</taxon>
        <taxon>Hyphopichia</taxon>
    </lineage>
</organism>
<protein>
    <recommendedName>
        <fullName evidence="4">NADH-ubiquinone oxidoreductase 14 kDa subunit</fullName>
    </recommendedName>
</protein>
<reference evidence="3" key="1">
    <citation type="submission" date="2016-05" db="EMBL/GenBank/DDBJ databases">
        <title>Comparative genomics of biotechnologically important yeasts.</title>
        <authorList>
            <consortium name="DOE Joint Genome Institute"/>
            <person name="Riley R."/>
            <person name="Haridas S."/>
            <person name="Wolfe K.H."/>
            <person name="Lopes M.R."/>
            <person name="Hittinger C.T."/>
            <person name="Goker M."/>
            <person name="Salamov A."/>
            <person name="Wisecaver J."/>
            <person name="Long T.M."/>
            <person name="Aerts A.L."/>
            <person name="Barry K."/>
            <person name="Choi C."/>
            <person name="Clum A."/>
            <person name="Coughlan A.Y."/>
            <person name="Deshpande S."/>
            <person name="Douglass A.P."/>
            <person name="Hanson S.J."/>
            <person name="Klenk H.-P."/>
            <person name="Labutti K."/>
            <person name="Lapidus A."/>
            <person name="Lindquist E."/>
            <person name="Lipzen A."/>
            <person name="Meier-Kolthoff J.P."/>
            <person name="Ohm R.A."/>
            <person name="Otillar R.P."/>
            <person name="Pangilinan J."/>
            <person name="Peng Y."/>
            <person name="Rokas A."/>
            <person name="Rosa C.A."/>
            <person name="Scheuner C."/>
            <person name="Sibirny A.A."/>
            <person name="Slot J.C."/>
            <person name="Stielow J.B."/>
            <person name="Sun H."/>
            <person name="Kurtzman C.P."/>
            <person name="Blackwell M."/>
            <person name="Grigoriev I.V."/>
            <person name="Jeffries T.W."/>
        </authorList>
    </citation>
    <scope>NUCLEOTIDE SEQUENCE [LARGE SCALE GENOMIC DNA]</scope>
    <source>
        <strain evidence="3">NRRL Y-1933</strain>
    </source>
</reference>
<dbReference type="RefSeq" id="XP_020076923.1">
    <property type="nucleotide sequence ID" value="XM_020221112.1"/>
</dbReference>
<proteinExistence type="predicted"/>
<keyword evidence="1" id="KW-0812">Transmembrane</keyword>
<name>A0A1E4RKT9_9ASCO</name>
<feature type="transmembrane region" description="Helical" evidence="1">
    <location>
        <begin position="38"/>
        <end position="57"/>
    </location>
</feature>
<evidence type="ECO:0008006" key="4">
    <source>
        <dbReference type="Google" id="ProtNLM"/>
    </source>
</evidence>
<keyword evidence="1" id="KW-0472">Membrane</keyword>
<dbReference type="Proteomes" id="UP000095085">
    <property type="component" value="Unassembled WGS sequence"/>
</dbReference>
<keyword evidence="3" id="KW-1185">Reference proteome</keyword>
<dbReference type="EMBL" id="KV454540">
    <property type="protein sequence ID" value="ODV67856.1"/>
    <property type="molecule type" value="Genomic_DNA"/>
</dbReference>
<evidence type="ECO:0000313" key="3">
    <source>
        <dbReference type="Proteomes" id="UP000095085"/>
    </source>
</evidence>
<evidence type="ECO:0000256" key="1">
    <source>
        <dbReference type="SAM" id="Phobius"/>
    </source>
</evidence>
<dbReference type="OrthoDB" id="4012145at2759"/>
<evidence type="ECO:0000313" key="2">
    <source>
        <dbReference type="EMBL" id="ODV67856.1"/>
    </source>
</evidence>
<dbReference type="STRING" id="984485.A0A1E4RKT9"/>
<dbReference type="GeneID" id="30995662"/>
<accession>A0A1E4RKT9</accession>